<feature type="transmembrane region" description="Helical" evidence="6">
    <location>
        <begin position="540"/>
        <end position="559"/>
    </location>
</feature>
<feature type="transmembrane region" description="Helical" evidence="6">
    <location>
        <begin position="76"/>
        <end position="99"/>
    </location>
</feature>
<dbReference type="HOGENOM" id="CLU_000960_26_0_1"/>
<dbReference type="InterPro" id="IPR020846">
    <property type="entry name" value="MFS_dom"/>
</dbReference>
<feature type="transmembrane region" description="Helical" evidence="6">
    <location>
        <begin position="392"/>
        <end position="410"/>
    </location>
</feature>
<feature type="transmembrane region" description="Helical" evidence="6">
    <location>
        <begin position="194"/>
        <end position="214"/>
    </location>
</feature>
<dbReference type="OrthoDB" id="6770063at2759"/>
<feature type="domain" description="Major facilitator superfamily (MFS) profile" evidence="7">
    <location>
        <begin position="42"/>
        <end position="564"/>
    </location>
</feature>
<evidence type="ECO:0000313" key="8">
    <source>
        <dbReference type="EMBL" id="KDQ50921.1"/>
    </source>
</evidence>
<evidence type="ECO:0000256" key="3">
    <source>
        <dbReference type="ARBA" id="ARBA00022989"/>
    </source>
</evidence>
<feature type="transmembrane region" description="Helical" evidence="6">
    <location>
        <begin position="368"/>
        <end position="386"/>
    </location>
</feature>
<dbReference type="PANTHER" id="PTHR23501:SF39">
    <property type="entry name" value="MULTIDRUG TRANSPORTER, PUTATIVE (AFU_ORTHOLOGUE AFUA_1G05010)-RELATED"/>
    <property type="match status" value="1"/>
</dbReference>
<dbReference type="Gene3D" id="1.20.1250.20">
    <property type="entry name" value="MFS general substrate transporter like domains"/>
    <property type="match status" value="2"/>
</dbReference>
<feature type="region of interest" description="Disordered" evidence="5">
    <location>
        <begin position="1"/>
        <end position="32"/>
    </location>
</feature>
<evidence type="ECO:0000256" key="5">
    <source>
        <dbReference type="SAM" id="MobiDB-lite"/>
    </source>
</evidence>
<sequence>MAPEPEPIAQHDTLTDRPELPSMEPPASPSQKKPTLLWKVTLLVALAIPIYLETLDYTVVATAQPHIASAFNHLELQSYIGTSYLLTSTVFLPLFASVADIYGRHWALQLSLLWFIFGSALSTGARNMSMMLAGRGIAGVGAAGLLSVTRIILTDSRSLDDNNWQMTVLMILYAIGYSTGPVIGGVLTSVSFRWVFGINLPTSATAMAVCFLLLRGKTKEGQPSPRLPLPAGQKETWLDKLLRIDWVGAVLFVGGGILFLLALNWGSTETWSKAKVIVSFVVGALLLIGCLVWQWAMEHQDKAVNPSSLRILWADPMIPLVVFNSYDVCASLFACFVSGMVMLVMFYFVAIFMVIVNGLSPTKAGVQLVYFAPGLGAGALTGQLMVRRLRQPRYPIVLGGIIMTIGLGFVSQGMANGKQNIVNGFMVLTGVGVGLTMGPIALHVRFSQPESRLAVVTALTLFFRSLGGTVGLAQCGAVMNSRVKRYIIDQIKSGNISPSEIASLSLSASNSQLSSLSGISSLPDNVQVVVRNAFRDGTRWSFISLLPWSVVGALLTFWLSNIVDTDKEASKGEEKGVVAEERARSGDVESGQRSVVGAEGEKVGSGEESAAKGT</sequence>
<dbReference type="InParanoid" id="A0A067PKI2"/>
<feature type="region of interest" description="Disordered" evidence="5">
    <location>
        <begin position="568"/>
        <end position="614"/>
    </location>
</feature>
<feature type="transmembrane region" description="Helical" evidence="6">
    <location>
        <begin position="105"/>
        <end position="125"/>
    </location>
</feature>
<protein>
    <recommendedName>
        <fullName evidence="7">Major facilitator superfamily (MFS) profile domain-containing protein</fullName>
    </recommendedName>
</protein>
<feature type="transmembrane region" description="Helical" evidence="6">
    <location>
        <begin position="277"/>
        <end position="296"/>
    </location>
</feature>
<name>A0A067PKI2_9AGAM</name>
<evidence type="ECO:0000256" key="4">
    <source>
        <dbReference type="ARBA" id="ARBA00023136"/>
    </source>
</evidence>
<feature type="transmembrane region" description="Helical" evidence="6">
    <location>
        <begin position="164"/>
        <end position="187"/>
    </location>
</feature>
<dbReference type="Pfam" id="PF07690">
    <property type="entry name" value="MFS_1"/>
    <property type="match status" value="1"/>
</dbReference>
<organism evidence="8 9">
    <name type="scientific">Jaapia argillacea MUCL 33604</name>
    <dbReference type="NCBI Taxonomy" id="933084"/>
    <lineage>
        <taxon>Eukaryota</taxon>
        <taxon>Fungi</taxon>
        <taxon>Dikarya</taxon>
        <taxon>Basidiomycota</taxon>
        <taxon>Agaricomycotina</taxon>
        <taxon>Agaricomycetes</taxon>
        <taxon>Agaricomycetidae</taxon>
        <taxon>Jaapiales</taxon>
        <taxon>Jaapiaceae</taxon>
        <taxon>Jaapia</taxon>
    </lineage>
</organism>
<gene>
    <name evidence="8" type="ORF">JAAARDRAFT_41712</name>
</gene>
<evidence type="ECO:0000256" key="1">
    <source>
        <dbReference type="ARBA" id="ARBA00004141"/>
    </source>
</evidence>
<dbReference type="EMBL" id="KL197754">
    <property type="protein sequence ID" value="KDQ50921.1"/>
    <property type="molecule type" value="Genomic_DNA"/>
</dbReference>
<keyword evidence="9" id="KW-1185">Reference proteome</keyword>
<feature type="compositionally biased region" description="Basic and acidic residues" evidence="5">
    <location>
        <begin position="568"/>
        <end position="587"/>
    </location>
</feature>
<keyword evidence="3 6" id="KW-1133">Transmembrane helix</keyword>
<feature type="transmembrane region" description="Helical" evidence="6">
    <location>
        <begin position="330"/>
        <end position="356"/>
    </location>
</feature>
<proteinExistence type="predicted"/>
<evidence type="ECO:0000256" key="6">
    <source>
        <dbReference type="SAM" id="Phobius"/>
    </source>
</evidence>
<dbReference type="SUPFAM" id="SSF103473">
    <property type="entry name" value="MFS general substrate transporter"/>
    <property type="match status" value="2"/>
</dbReference>
<comment type="subcellular location">
    <subcellularLocation>
        <location evidence="1">Membrane</location>
        <topology evidence="1">Multi-pass membrane protein</topology>
    </subcellularLocation>
</comment>
<dbReference type="GO" id="GO:0022857">
    <property type="term" value="F:transmembrane transporter activity"/>
    <property type="evidence" value="ECO:0007669"/>
    <property type="project" value="InterPro"/>
</dbReference>
<dbReference type="InterPro" id="IPR011701">
    <property type="entry name" value="MFS"/>
</dbReference>
<keyword evidence="4 6" id="KW-0472">Membrane</keyword>
<dbReference type="AlphaFoldDB" id="A0A067PKI2"/>
<evidence type="ECO:0000256" key="2">
    <source>
        <dbReference type="ARBA" id="ARBA00022692"/>
    </source>
</evidence>
<feature type="transmembrane region" description="Helical" evidence="6">
    <location>
        <begin position="132"/>
        <end position="152"/>
    </location>
</feature>
<accession>A0A067PKI2</accession>
<reference evidence="9" key="1">
    <citation type="journal article" date="2014" name="Proc. Natl. Acad. Sci. U.S.A.">
        <title>Extensive sampling of basidiomycete genomes demonstrates inadequacy of the white-rot/brown-rot paradigm for wood decay fungi.</title>
        <authorList>
            <person name="Riley R."/>
            <person name="Salamov A.A."/>
            <person name="Brown D.W."/>
            <person name="Nagy L.G."/>
            <person name="Floudas D."/>
            <person name="Held B.W."/>
            <person name="Levasseur A."/>
            <person name="Lombard V."/>
            <person name="Morin E."/>
            <person name="Otillar R."/>
            <person name="Lindquist E.A."/>
            <person name="Sun H."/>
            <person name="LaButti K.M."/>
            <person name="Schmutz J."/>
            <person name="Jabbour D."/>
            <person name="Luo H."/>
            <person name="Baker S.E."/>
            <person name="Pisabarro A.G."/>
            <person name="Walton J.D."/>
            <person name="Blanchette R.A."/>
            <person name="Henrissat B."/>
            <person name="Martin F."/>
            <person name="Cullen D."/>
            <person name="Hibbett D.S."/>
            <person name="Grigoriev I.V."/>
        </authorList>
    </citation>
    <scope>NUCLEOTIDE SEQUENCE [LARGE SCALE GENOMIC DNA]</scope>
    <source>
        <strain evidence="9">MUCL 33604</strain>
    </source>
</reference>
<dbReference type="PROSITE" id="PS50850">
    <property type="entry name" value="MFS"/>
    <property type="match status" value="1"/>
</dbReference>
<feature type="transmembrane region" description="Helical" evidence="6">
    <location>
        <begin position="246"/>
        <end position="265"/>
    </location>
</feature>
<evidence type="ECO:0000313" key="9">
    <source>
        <dbReference type="Proteomes" id="UP000027265"/>
    </source>
</evidence>
<feature type="transmembrane region" description="Helical" evidence="6">
    <location>
        <begin position="454"/>
        <end position="478"/>
    </location>
</feature>
<keyword evidence="2 6" id="KW-0812">Transmembrane</keyword>
<dbReference type="Proteomes" id="UP000027265">
    <property type="component" value="Unassembled WGS sequence"/>
</dbReference>
<dbReference type="GO" id="GO:0005886">
    <property type="term" value="C:plasma membrane"/>
    <property type="evidence" value="ECO:0007669"/>
    <property type="project" value="TreeGrafter"/>
</dbReference>
<feature type="transmembrane region" description="Helical" evidence="6">
    <location>
        <begin position="422"/>
        <end position="442"/>
    </location>
</feature>
<dbReference type="PANTHER" id="PTHR23501">
    <property type="entry name" value="MAJOR FACILITATOR SUPERFAMILY"/>
    <property type="match status" value="1"/>
</dbReference>
<evidence type="ECO:0000259" key="7">
    <source>
        <dbReference type="PROSITE" id="PS50850"/>
    </source>
</evidence>
<dbReference type="InterPro" id="IPR036259">
    <property type="entry name" value="MFS_trans_sf"/>
</dbReference>